<dbReference type="AlphaFoldDB" id="A0A1G4JLN8"/>
<keyword evidence="2" id="KW-1185">Reference proteome</keyword>
<dbReference type="PANTHER" id="PTHR28152:SF1">
    <property type="entry name" value="HYDROXYACYL-THIOESTER DEHYDRATASE TYPE 2, MITOCHONDRIAL"/>
    <property type="match status" value="1"/>
</dbReference>
<dbReference type="Gene3D" id="3.10.129.10">
    <property type="entry name" value="Hotdog Thioesterase"/>
    <property type="match status" value="1"/>
</dbReference>
<accession>A0A1G4JLN8</accession>
<evidence type="ECO:0000313" key="1">
    <source>
        <dbReference type="EMBL" id="SCU91437.1"/>
    </source>
</evidence>
<dbReference type="Proteomes" id="UP000191144">
    <property type="component" value="Chromosome E"/>
</dbReference>
<dbReference type="GO" id="GO:0019171">
    <property type="term" value="F:(3R)-hydroxyacyl-[acyl-carrier-protein] dehydratase activity"/>
    <property type="evidence" value="ECO:0007669"/>
    <property type="project" value="TreeGrafter"/>
</dbReference>
<organism evidence="1 2">
    <name type="scientific">Lachancea meyersii CBS 8951</name>
    <dbReference type="NCBI Taxonomy" id="1266667"/>
    <lineage>
        <taxon>Eukaryota</taxon>
        <taxon>Fungi</taxon>
        <taxon>Dikarya</taxon>
        <taxon>Ascomycota</taxon>
        <taxon>Saccharomycotina</taxon>
        <taxon>Saccharomycetes</taxon>
        <taxon>Saccharomycetales</taxon>
        <taxon>Saccharomycetaceae</taxon>
        <taxon>Lachancea</taxon>
    </lineage>
</organism>
<name>A0A1G4JLN8_9SACH</name>
<reference evidence="2" key="1">
    <citation type="submission" date="2016-03" db="EMBL/GenBank/DDBJ databases">
        <authorList>
            <person name="Devillers Hugo."/>
        </authorList>
    </citation>
    <scope>NUCLEOTIDE SEQUENCE [LARGE SCALE GENOMIC DNA]</scope>
</reference>
<dbReference type="PANTHER" id="PTHR28152">
    <property type="entry name" value="HYDROXYACYL-THIOESTER DEHYDRATASE TYPE 2, MITOCHONDRIAL"/>
    <property type="match status" value="1"/>
</dbReference>
<dbReference type="InterPro" id="IPR029069">
    <property type="entry name" value="HotDog_dom_sf"/>
</dbReference>
<gene>
    <name evidence="1" type="ORF">LAME_0E12508G</name>
</gene>
<dbReference type="GO" id="GO:0005739">
    <property type="term" value="C:mitochondrion"/>
    <property type="evidence" value="ECO:0007669"/>
    <property type="project" value="TreeGrafter"/>
</dbReference>
<dbReference type="EMBL" id="LT598481">
    <property type="protein sequence ID" value="SCU91437.1"/>
    <property type="molecule type" value="Genomic_DNA"/>
</dbReference>
<protein>
    <submittedName>
        <fullName evidence="1">LAME_0E12508g1_1</fullName>
    </submittedName>
</protein>
<dbReference type="SUPFAM" id="SSF54637">
    <property type="entry name" value="Thioesterase/thiol ester dehydrase-isomerase"/>
    <property type="match status" value="1"/>
</dbReference>
<proteinExistence type="predicted"/>
<dbReference type="InterPro" id="IPR052741">
    <property type="entry name" value="Mitochondrial_HTD2"/>
</dbReference>
<sequence length="289" mass="33336">MSALGASLRSLKWCLNDQVTTTPIAAFNGLISKQFQPNLKLSNEERQSSAGDHLLFFNFPQNAELSPDGYFDYQTPKSILKNENLWFKRRMWASGTMQFVSSLQVDRHYHCHETVRFVKPLKNDYYVGINRQVLDAESNLPVVNELRTLVYTQNLPSTPSAQVGWETPDFDEPNIHSTQLTFEDCDIFRYSALTYNSHRVHWDRAYCRNIEGYKDVIVQGPYMVHAILKYMQFGLGLSVSDIKYKNTHNLYPGQKVDIDASQKLATQWDVEIRDTNSRRVYCKASVGVK</sequence>
<dbReference type="OrthoDB" id="3257538at2759"/>
<evidence type="ECO:0000313" key="2">
    <source>
        <dbReference type="Proteomes" id="UP000191144"/>
    </source>
</evidence>